<evidence type="ECO:0000256" key="1">
    <source>
        <dbReference type="SAM" id="MobiDB-lite"/>
    </source>
</evidence>
<keyword evidence="2" id="KW-0812">Transmembrane</keyword>
<feature type="domain" description="Glycosyltransferase 2-like" evidence="3">
    <location>
        <begin position="323"/>
        <end position="479"/>
    </location>
</feature>
<evidence type="ECO:0000313" key="4">
    <source>
        <dbReference type="EMBL" id="UGS35714.1"/>
    </source>
</evidence>
<dbReference type="InterPro" id="IPR017853">
    <property type="entry name" value="GH"/>
</dbReference>
<protein>
    <recommendedName>
        <fullName evidence="3">Glycosyltransferase 2-like domain-containing protein</fullName>
    </recommendedName>
</protein>
<keyword evidence="2" id="KW-1133">Transmembrane helix</keyword>
<proteinExistence type="predicted"/>
<dbReference type="InterPro" id="IPR050834">
    <property type="entry name" value="Glycosyltransf_2"/>
</dbReference>
<dbReference type="Gene3D" id="3.90.550.10">
    <property type="entry name" value="Spore Coat Polysaccharide Biosynthesis Protein SpsA, Chain A"/>
    <property type="match status" value="1"/>
</dbReference>
<evidence type="ECO:0000259" key="3">
    <source>
        <dbReference type="Pfam" id="PF00535"/>
    </source>
</evidence>
<sequence length="879" mass="95234">MRDHSDPRRALTSVGRPWADPRPGDGRPRVDGKFLSAGGRRLWLRGATYGTFATGEDGRDYGSPAQVAADLDAMAASGLNTLRTYSVPPRWLLDQAFERGIWVLVGLPWEQHIAFLDERGRADSIEARVGSGVRECRAHPAVLAFAIGNEIPASIVRWYGRRRIEGFLRRLQQAVKDEDPEALVTYVNFPSTEYLQLGFLDFVAFNVYLEDEAGLDAYLFRLQSVAGERPLVMAEIGLDSRRNGTRRQAQVLSRQLRSAFRAGCAGAVVFSWTDEWHRGGQEILDWDFGVTDRQRRAKPALSAIRDAFAQVPLEPSSDLPRVSVVVCTHNGAATLDDCLRALAELDYPDYEVIVVDDGSTDASAQIAARHPVRLISTINHGLSAARNEGWRAATGEIVAYTDDDAEPDPHWLGYLVAGFAAGDFAAVGGPNVPPPGDGDVAACVANAPGGPVHVLLSDRVAEHIPGCNMAFRREWLEAIGGFDAQFRVAGDDVDVCWRIQEHGGTLGFHPSALVWHHRRATVRRFWRQQRGYGRAEALLERKWPEKYNVAGQLGWGGRLYGRGLLAGLNRSRVYYGVWGSGAFQPSVAVRPNHLFLLAATPEWYLVLLALGATAGLGRFWPPLLLALPLLVAGIGLLLAHAVVGAAGADFRSLELPTRGRRRRRALTALLYLLGPAARLHGRLAHGLAPWRRPKLGGCGLPRRRRVQLWLEEWRSPEDRVGRIEEDLRAAGARVRRGGAFDRWDLEITAGALGGVRMRAAVEEHGQGRQQLLTRSWPYVPRIVAGSVTALVALAVLAGLDGAMHAMALLGAGAAGLAGGWAVECGRAAVAVERAVAGSGSGPPRTAVVTPMRPAIAVDARHGAELDADDAASGVMGTGA</sequence>
<accession>A0A9E7C0K7</accession>
<keyword evidence="2" id="KW-0472">Membrane</keyword>
<dbReference type="Proteomes" id="UP001162834">
    <property type="component" value="Chromosome"/>
</dbReference>
<reference evidence="4" key="1">
    <citation type="journal article" date="2022" name="Int. J. Syst. Evol. Microbiol.">
        <title>Pseudomonas aegrilactucae sp. nov. and Pseudomonas morbosilactucae sp. nov., pathogens causing bacterial rot of lettuce in Japan.</title>
        <authorList>
            <person name="Sawada H."/>
            <person name="Fujikawa T."/>
            <person name="Satou M."/>
        </authorList>
    </citation>
    <scope>NUCLEOTIDE SEQUENCE</scope>
    <source>
        <strain evidence="4">0166_1</strain>
    </source>
</reference>
<dbReference type="KEGG" id="sbae:DSM104329_02109"/>
<evidence type="ECO:0000313" key="5">
    <source>
        <dbReference type="Proteomes" id="UP001162834"/>
    </source>
</evidence>
<dbReference type="PANTHER" id="PTHR43685:SF3">
    <property type="entry name" value="SLR2126 PROTEIN"/>
    <property type="match status" value="1"/>
</dbReference>
<feature type="compositionally biased region" description="Basic and acidic residues" evidence="1">
    <location>
        <begin position="22"/>
        <end position="31"/>
    </location>
</feature>
<name>A0A9E7C0K7_9ACTN</name>
<feature type="transmembrane region" description="Helical" evidence="2">
    <location>
        <begin position="623"/>
        <end position="643"/>
    </location>
</feature>
<feature type="transmembrane region" description="Helical" evidence="2">
    <location>
        <begin position="594"/>
        <end position="617"/>
    </location>
</feature>
<dbReference type="InterPro" id="IPR029044">
    <property type="entry name" value="Nucleotide-diphossugar_trans"/>
</dbReference>
<feature type="region of interest" description="Disordered" evidence="1">
    <location>
        <begin position="1"/>
        <end position="31"/>
    </location>
</feature>
<dbReference type="AlphaFoldDB" id="A0A9E7C0K7"/>
<keyword evidence="5" id="KW-1185">Reference proteome</keyword>
<gene>
    <name evidence="4" type="ORF">DSM104329_02109</name>
</gene>
<dbReference type="InterPro" id="IPR001173">
    <property type="entry name" value="Glyco_trans_2-like"/>
</dbReference>
<evidence type="ECO:0000256" key="2">
    <source>
        <dbReference type="SAM" id="Phobius"/>
    </source>
</evidence>
<dbReference type="Pfam" id="PF00535">
    <property type="entry name" value="Glycos_transf_2"/>
    <property type="match status" value="1"/>
</dbReference>
<dbReference type="SUPFAM" id="SSF51445">
    <property type="entry name" value="(Trans)glycosidases"/>
    <property type="match status" value="1"/>
</dbReference>
<dbReference type="Gene3D" id="3.20.20.80">
    <property type="entry name" value="Glycosidases"/>
    <property type="match status" value="1"/>
</dbReference>
<dbReference type="EMBL" id="CP087164">
    <property type="protein sequence ID" value="UGS35714.1"/>
    <property type="molecule type" value="Genomic_DNA"/>
</dbReference>
<dbReference type="PANTHER" id="PTHR43685">
    <property type="entry name" value="GLYCOSYLTRANSFERASE"/>
    <property type="match status" value="1"/>
</dbReference>
<dbReference type="SUPFAM" id="SSF53448">
    <property type="entry name" value="Nucleotide-diphospho-sugar transferases"/>
    <property type="match status" value="1"/>
</dbReference>
<organism evidence="4 5">
    <name type="scientific">Capillimicrobium parvum</name>
    <dbReference type="NCBI Taxonomy" id="2884022"/>
    <lineage>
        <taxon>Bacteria</taxon>
        <taxon>Bacillati</taxon>
        <taxon>Actinomycetota</taxon>
        <taxon>Thermoleophilia</taxon>
        <taxon>Solirubrobacterales</taxon>
        <taxon>Capillimicrobiaceae</taxon>
        <taxon>Capillimicrobium</taxon>
    </lineage>
</organism>